<dbReference type="AlphaFoldDB" id="A0A6L9SV68"/>
<feature type="transmembrane region" description="Helical" evidence="1">
    <location>
        <begin position="131"/>
        <end position="150"/>
    </location>
</feature>
<feature type="transmembrane region" description="Helical" evidence="1">
    <location>
        <begin position="170"/>
        <end position="195"/>
    </location>
</feature>
<feature type="transmembrane region" description="Helical" evidence="1">
    <location>
        <begin position="65"/>
        <end position="86"/>
    </location>
</feature>
<keyword evidence="1" id="KW-0812">Transmembrane</keyword>
<gene>
    <name evidence="2" type="ORF">GFD21_08290</name>
</gene>
<keyword evidence="1" id="KW-0472">Membrane</keyword>
<name>A0A6L9SV68_9BIFI</name>
<reference evidence="2 3" key="1">
    <citation type="submission" date="2019-10" db="EMBL/GenBank/DDBJ databases">
        <title>Bifidobacterium from non-human primates.</title>
        <authorList>
            <person name="Modesto M."/>
        </authorList>
    </citation>
    <scope>NUCLEOTIDE SEQUENCE [LARGE SCALE GENOMIC DNA]</scope>
    <source>
        <strain evidence="2 3">SMA15</strain>
    </source>
</reference>
<dbReference type="InterPro" id="IPR010540">
    <property type="entry name" value="CmpB_TMEM229"/>
</dbReference>
<proteinExistence type="predicted"/>
<evidence type="ECO:0000313" key="3">
    <source>
        <dbReference type="Proteomes" id="UP000483293"/>
    </source>
</evidence>
<keyword evidence="3" id="KW-1185">Reference proteome</keyword>
<evidence type="ECO:0000256" key="1">
    <source>
        <dbReference type="SAM" id="Phobius"/>
    </source>
</evidence>
<feature type="transmembrane region" description="Helical" evidence="1">
    <location>
        <begin position="92"/>
        <end position="110"/>
    </location>
</feature>
<accession>A0A6L9SV68</accession>
<feature type="transmembrane region" description="Helical" evidence="1">
    <location>
        <begin position="33"/>
        <end position="53"/>
    </location>
</feature>
<organism evidence="2 3">
    <name type="scientific">Bifidobacterium platyrrhinorum</name>
    <dbReference type="NCBI Taxonomy" id="2661628"/>
    <lineage>
        <taxon>Bacteria</taxon>
        <taxon>Bacillati</taxon>
        <taxon>Actinomycetota</taxon>
        <taxon>Actinomycetes</taxon>
        <taxon>Bifidobacteriales</taxon>
        <taxon>Bifidobacteriaceae</taxon>
        <taxon>Bifidobacterium</taxon>
    </lineage>
</organism>
<sequence>MTDVAVATVLADAASPAPQSISSAPSPLVIAEYLFLWFLFYSLCGWVYESILVSVQQRRPVNRGFLNGPLCPIYGTGAVLAVVLLGGIRNPVALFLTASVGACILEYLTSWAMEKLFHARWWDYSHFRFNLNGRICLLGAIVFGIGGIVIVDVVQPQVERVTSLIPLAAIHWMCAVFLVLIVADTVVTVVGIVGFERSLEQFQAAVARYGDAFGEVREKVGDALGDATGRAAELAADVAAGANERLGGVPGRVGGKVGERLGESLQSGREMSTEFMLRVREAAGKAFNRQQRRMIASFPRLKATRNDEALQQLREAFERLRRNGR</sequence>
<evidence type="ECO:0000313" key="2">
    <source>
        <dbReference type="EMBL" id="NEG55753.1"/>
    </source>
</evidence>
<dbReference type="Pfam" id="PF06541">
    <property type="entry name" value="ABC_trans_CmpB"/>
    <property type="match status" value="1"/>
</dbReference>
<comment type="caution">
    <text evidence="2">The sequence shown here is derived from an EMBL/GenBank/DDBJ whole genome shotgun (WGS) entry which is preliminary data.</text>
</comment>
<keyword evidence="1" id="KW-1133">Transmembrane helix</keyword>
<dbReference type="EMBL" id="WHZV01000007">
    <property type="protein sequence ID" value="NEG55753.1"/>
    <property type="molecule type" value="Genomic_DNA"/>
</dbReference>
<dbReference type="Proteomes" id="UP000483293">
    <property type="component" value="Unassembled WGS sequence"/>
</dbReference>
<protein>
    <recommendedName>
        <fullName evidence="4">Transporter</fullName>
    </recommendedName>
</protein>
<evidence type="ECO:0008006" key="4">
    <source>
        <dbReference type="Google" id="ProtNLM"/>
    </source>
</evidence>